<dbReference type="Pfam" id="PF13563">
    <property type="entry name" value="2_5_RNA_ligase2"/>
    <property type="match status" value="1"/>
</dbReference>
<gene>
    <name evidence="1" type="ORF">ENQ87_10175</name>
</gene>
<dbReference type="SUPFAM" id="SSF55144">
    <property type="entry name" value="LigT-like"/>
    <property type="match status" value="1"/>
</dbReference>
<dbReference type="EMBL" id="DSOV01000044">
    <property type="protein sequence ID" value="HEN42724.1"/>
    <property type="molecule type" value="Genomic_DNA"/>
</dbReference>
<dbReference type="PANTHER" id="PTHR28141:SF1">
    <property type="entry name" value="2',3'-CYCLIC-NUCLEOTIDE 3'-PHOSPHODIESTERASE"/>
    <property type="match status" value="1"/>
</dbReference>
<protein>
    <submittedName>
        <fullName evidence="1">Uncharacterized protein</fullName>
    </submittedName>
</protein>
<dbReference type="Gene3D" id="3.90.1140.10">
    <property type="entry name" value="Cyclic phosphodiesterase"/>
    <property type="match status" value="1"/>
</dbReference>
<dbReference type="GO" id="GO:0009187">
    <property type="term" value="P:cyclic nucleotide metabolic process"/>
    <property type="evidence" value="ECO:0007669"/>
    <property type="project" value="TreeGrafter"/>
</dbReference>
<dbReference type="InterPro" id="IPR012386">
    <property type="entry name" value="Cyclic-nucl_3Pdiesterase"/>
</dbReference>
<dbReference type="AlphaFoldDB" id="A0A831UI34"/>
<organism evidence="1">
    <name type="scientific">Geobacter metallireducens</name>
    <dbReference type="NCBI Taxonomy" id="28232"/>
    <lineage>
        <taxon>Bacteria</taxon>
        <taxon>Pseudomonadati</taxon>
        <taxon>Thermodesulfobacteriota</taxon>
        <taxon>Desulfuromonadia</taxon>
        <taxon>Geobacterales</taxon>
        <taxon>Geobacteraceae</taxon>
        <taxon>Geobacter</taxon>
    </lineage>
</organism>
<reference evidence="1" key="1">
    <citation type="journal article" date="2020" name="mSystems">
        <title>Genome- and Community-Level Interaction Insights into Carbon Utilization and Element Cycling Functions of Hydrothermarchaeota in Hydrothermal Sediment.</title>
        <authorList>
            <person name="Zhou Z."/>
            <person name="Liu Y."/>
            <person name="Xu W."/>
            <person name="Pan J."/>
            <person name="Luo Z.H."/>
            <person name="Li M."/>
        </authorList>
    </citation>
    <scope>NUCLEOTIDE SEQUENCE [LARGE SCALE GENOMIC DNA]</scope>
    <source>
        <strain evidence="1">SpSt-349</strain>
    </source>
</reference>
<comment type="caution">
    <text evidence="1">The sequence shown here is derived from an EMBL/GenBank/DDBJ whole genome shotgun (WGS) entry which is preliminary data.</text>
</comment>
<accession>A0A831UI34</accession>
<evidence type="ECO:0000313" key="1">
    <source>
        <dbReference type="EMBL" id="HEN42724.1"/>
    </source>
</evidence>
<name>A0A831UI34_GEOME</name>
<proteinExistence type="predicted"/>
<dbReference type="PANTHER" id="PTHR28141">
    <property type="entry name" value="2',3'-CYCLIC-NUCLEOTIDE 3'-PHOSPHODIESTERASE"/>
    <property type="match status" value="1"/>
</dbReference>
<dbReference type="InterPro" id="IPR009097">
    <property type="entry name" value="Cyclic_Pdiesterase"/>
</dbReference>
<sequence length="189" mass="20742">MTSRRFSVFLVPAAADRRWAEGVIRELAARYDAPPFEPHVTVYGGSFSDDAQLEPLRRALAATAAGTDPIALRVTGLGVTEEYFKTLFVTFAEDSRLRRLHEAAKGAVANDSGYGLVPHLSLLYADIPLAEKEMAARTVSLHRGEMHFDEVKIVAPDPVTGWSDAMGWQTLFRVRLDGKGTQEVPQCAP</sequence>
<dbReference type="GO" id="GO:0004113">
    <property type="term" value="F:2',3'-cyclic-nucleotide 3'-phosphodiesterase activity"/>
    <property type="evidence" value="ECO:0007669"/>
    <property type="project" value="TreeGrafter"/>
</dbReference>